<proteinExistence type="predicted"/>
<comment type="caution">
    <text evidence="1">The sequence shown here is derived from an EMBL/GenBank/DDBJ whole genome shotgun (WGS) entry which is preliminary data.</text>
</comment>
<gene>
    <name evidence="1" type="ORF">M9Y10_043087</name>
</gene>
<dbReference type="EMBL" id="JAPFFF010000008">
    <property type="protein sequence ID" value="KAK8883984.1"/>
    <property type="molecule type" value="Genomic_DNA"/>
</dbReference>
<reference evidence="1 2" key="1">
    <citation type="submission" date="2024-04" db="EMBL/GenBank/DDBJ databases">
        <title>Tritrichomonas musculus Genome.</title>
        <authorList>
            <person name="Alves-Ferreira E."/>
            <person name="Grigg M."/>
            <person name="Lorenzi H."/>
            <person name="Galac M."/>
        </authorList>
    </citation>
    <scope>NUCLEOTIDE SEQUENCE [LARGE SCALE GENOMIC DNA]</scope>
    <source>
        <strain evidence="1 2">EAF2021</strain>
    </source>
</reference>
<sequence>MALHCVNYSLKTNERYINEMERSRPIHDDEDQLIQSSFKEEYINPIHNWALIQKDSKRNKLFNFLRTRGDGSKTRDFRPMTTARRRPELVIQSATATIDFNRAIFGEHSQRPMNKHKFASDGIKDGVFGYTKPYTAQPQEVVNYALFIAKQLLVPSVVKRVAGACEQNEKLLNELLKWVEKKANNYPIDPIRKHPELNPVVEGRLTKEKLSEDHIYSTTHKQLKIHPQSRSLRRRDVGRFDSFWSTNYMDNFCDDFHRGKTPPPDKLYKQVVSKQPPFAVFPPDNSPEEKAYNELIMQQAKTNRELGRTNYLIFNAKTCL</sequence>
<accession>A0ABR2JYR3</accession>
<evidence type="ECO:0000313" key="2">
    <source>
        <dbReference type="Proteomes" id="UP001470230"/>
    </source>
</evidence>
<protein>
    <submittedName>
        <fullName evidence="1">Uncharacterized protein</fullName>
    </submittedName>
</protein>
<name>A0ABR2JYR3_9EUKA</name>
<dbReference type="Proteomes" id="UP001470230">
    <property type="component" value="Unassembled WGS sequence"/>
</dbReference>
<organism evidence="1 2">
    <name type="scientific">Tritrichomonas musculus</name>
    <dbReference type="NCBI Taxonomy" id="1915356"/>
    <lineage>
        <taxon>Eukaryota</taxon>
        <taxon>Metamonada</taxon>
        <taxon>Parabasalia</taxon>
        <taxon>Tritrichomonadida</taxon>
        <taxon>Tritrichomonadidae</taxon>
        <taxon>Tritrichomonas</taxon>
    </lineage>
</organism>
<keyword evidence="2" id="KW-1185">Reference proteome</keyword>
<evidence type="ECO:0000313" key="1">
    <source>
        <dbReference type="EMBL" id="KAK8883984.1"/>
    </source>
</evidence>